<feature type="transmembrane region" description="Helical" evidence="13">
    <location>
        <begin position="88"/>
        <end position="108"/>
    </location>
</feature>
<keyword evidence="9 13" id="KW-1133">Transmembrane helix</keyword>
<dbReference type="InterPro" id="IPR050222">
    <property type="entry name" value="MATE_MdtK"/>
</dbReference>
<keyword evidence="6" id="KW-0050">Antiport</keyword>
<dbReference type="Pfam" id="PF01554">
    <property type="entry name" value="MatE"/>
    <property type="match status" value="2"/>
</dbReference>
<evidence type="ECO:0000256" key="2">
    <source>
        <dbReference type="ARBA" id="ARBA00004651"/>
    </source>
</evidence>
<reference evidence="15" key="1">
    <citation type="submission" date="2017-04" db="EMBL/GenBank/DDBJ databases">
        <title>Function of individual gut microbiota members based on whole genome sequencing of pure cultures obtained from chicken caecum.</title>
        <authorList>
            <person name="Medvecky M."/>
            <person name="Cejkova D."/>
            <person name="Polansky O."/>
            <person name="Karasova D."/>
            <person name="Kubasova T."/>
            <person name="Cizek A."/>
            <person name="Rychlik I."/>
        </authorList>
    </citation>
    <scope>NUCLEOTIDE SEQUENCE [LARGE SCALE GENOMIC DNA]</scope>
    <source>
        <strain evidence="15">An149</strain>
    </source>
</reference>
<name>A0A1Y4QJL1_9FIRM</name>
<dbReference type="InterPro" id="IPR048279">
    <property type="entry name" value="MdtK-like"/>
</dbReference>
<evidence type="ECO:0000256" key="10">
    <source>
        <dbReference type="ARBA" id="ARBA00023065"/>
    </source>
</evidence>
<feature type="transmembrane region" description="Helical" evidence="13">
    <location>
        <begin position="49"/>
        <end position="68"/>
    </location>
</feature>
<dbReference type="NCBIfam" id="TIGR00797">
    <property type="entry name" value="matE"/>
    <property type="match status" value="1"/>
</dbReference>
<feature type="transmembrane region" description="Helical" evidence="13">
    <location>
        <begin position="12"/>
        <end position="37"/>
    </location>
</feature>
<dbReference type="CDD" id="cd13137">
    <property type="entry name" value="MATE_NorM_like"/>
    <property type="match status" value="1"/>
</dbReference>
<feature type="transmembrane region" description="Helical" evidence="13">
    <location>
        <begin position="407"/>
        <end position="429"/>
    </location>
</feature>
<comment type="subcellular location">
    <subcellularLocation>
        <location evidence="2">Cell membrane</location>
        <topology evidence="2">Multi-pass membrane protein</topology>
    </subcellularLocation>
</comment>
<evidence type="ECO:0000256" key="5">
    <source>
        <dbReference type="ARBA" id="ARBA00022448"/>
    </source>
</evidence>
<evidence type="ECO:0000313" key="14">
    <source>
        <dbReference type="EMBL" id="OUQ05449.1"/>
    </source>
</evidence>
<protein>
    <recommendedName>
        <fullName evidence="4">Probable multidrug resistance protein NorM</fullName>
    </recommendedName>
    <alternativeName>
        <fullName evidence="12">Multidrug-efflux transporter</fullName>
    </alternativeName>
</protein>
<feature type="transmembrane region" description="Helical" evidence="13">
    <location>
        <begin position="381"/>
        <end position="401"/>
    </location>
</feature>
<keyword evidence="10" id="KW-0406">Ion transport</keyword>
<evidence type="ECO:0000256" key="3">
    <source>
        <dbReference type="ARBA" id="ARBA00010199"/>
    </source>
</evidence>
<evidence type="ECO:0000256" key="9">
    <source>
        <dbReference type="ARBA" id="ARBA00022989"/>
    </source>
</evidence>
<evidence type="ECO:0000313" key="15">
    <source>
        <dbReference type="Proteomes" id="UP000196258"/>
    </source>
</evidence>
<dbReference type="GO" id="GO:0006811">
    <property type="term" value="P:monoatomic ion transport"/>
    <property type="evidence" value="ECO:0007669"/>
    <property type="project" value="UniProtKB-KW"/>
</dbReference>
<sequence>MLFSNQDLKKLIIPLIIEQILVILVGFSDTVMVASVGEAAVSAVSLVDGINVLLINIFSALATGGAVVASQFIGQGSIKKAQYSAKQLILITALLASVLMIIIIIFNGSLLQLIFGHVEVNVMKNAEIYFLFSAISYPFIALYNAGAALFRAIGNSKISMINSAIMNVINIGLNAVFIFGFKWGVFGAVLATLIARMVACTVILKTLSHKNNELYVDDYLHWHFDFTYIKKILTIGIPSGLENGMFQFGKILVQSLIASFGTYSIAANAVSNNLAQMQIIPGMAMSLAMVTVVGRCVGANDYKQAKYYIKKLMKITYITMAVLITVLLVFTPIILKFYALSKETIDLAYQCIFIHTIFAATIWPLAFTFPNALRASNDAKFTMIVSATSMWIFRFCFSYVIGRYMGYGLLGVWIAMFIDWIVRSIFFIWRYHSGKWMNKQLV</sequence>
<dbReference type="EMBL" id="NFLB01000005">
    <property type="protein sequence ID" value="OUQ05449.1"/>
    <property type="molecule type" value="Genomic_DNA"/>
</dbReference>
<evidence type="ECO:0000256" key="13">
    <source>
        <dbReference type="SAM" id="Phobius"/>
    </source>
</evidence>
<feature type="transmembrane region" description="Helical" evidence="13">
    <location>
        <begin position="128"/>
        <end position="149"/>
    </location>
</feature>
<comment type="similarity">
    <text evidence="3">Belongs to the multi antimicrobial extrusion (MATE) (TC 2.A.66.1) family.</text>
</comment>
<evidence type="ECO:0000256" key="4">
    <source>
        <dbReference type="ARBA" id="ARBA00020268"/>
    </source>
</evidence>
<evidence type="ECO:0000256" key="1">
    <source>
        <dbReference type="ARBA" id="ARBA00003408"/>
    </source>
</evidence>
<dbReference type="AlphaFoldDB" id="A0A1Y4QJL1"/>
<accession>A0A1Y4QJL1</accession>
<dbReference type="PANTHER" id="PTHR43298">
    <property type="entry name" value="MULTIDRUG RESISTANCE PROTEIN NORM-RELATED"/>
    <property type="match status" value="1"/>
</dbReference>
<proteinExistence type="inferred from homology"/>
<comment type="function">
    <text evidence="1">Multidrug efflux pump.</text>
</comment>
<keyword evidence="5" id="KW-0813">Transport</keyword>
<dbReference type="PANTHER" id="PTHR43298:SF2">
    <property type="entry name" value="FMN_FAD EXPORTER YEEO-RELATED"/>
    <property type="match status" value="1"/>
</dbReference>
<dbReference type="GO" id="GO:0042910">
    <property type="term" value="F:xenobiotic transmembrane transporter activity"/>
    <property type="evidence" value="ECO:0007669"/>
    <property type="project" value="InterPro"/>
</dbReference>
<evidence type="ECO:0000256" key="8">
    <source>
        <dbReference type="ARBA" id="ARBA00022692"/>
    </source>
</evidence>
<keyword evidence="11 13" id="KW-0472">Membrane</keyword>
<evidence type="ECO:0000256" key="12">
    <source>
        <dbReference type="ARBA" id="ARBA00031636"/>
    </source>
</evidence>
<dbReference type="RefSeq" id="WP_087255856.1">
    <property type="nucleotide sequence ID" value="NZ_CAJFOD010000027.1"/>
</dbReference>
<organism evidence="14 15">
    <name type="scientific">Thomasclavelia spiroformis</name>
    <dbReference type="NCBI Taxonomy" id="29348"/>
    <lineage>
        <taxon>Bacteria</taxon>
        <taxon>Bacillati</taxon>
        <taxon>Bacillota</taxon>
        <taxon>Erysipelotrichia</taxon>
        <taxon>Erysipelotrichales</taxon>
        <taxon>Coprobacillaceae</taxon>
        <taxon>Thomasclavelia</taxon>
    </lineage>
</organism>
<dbReference type="InterPro" id="IPR002528">
    <property type="entry name" value="MATE_fam"/>
</dbReference>
<gene>
    <name evidence="14" type="ORF">B5E91_05360</name>
</gene>
<evidence type="ECO:0000256" key="6">
    <source>
        <dbReference type="ARBA" id="ARBA00022449"/>
    </source>
</evidence>
<dbReference type="Proteomes" id="UP000196258">
    <property type="component" value="Unassembled WGS sequence"/>
</dbReference>
<keyword evidence="7" id="KW-1003">Cell membrane</keyword>
<comment type="caution">
    <text evidence="14">The sequence shown here is derived from an EMBL/GenBank/DDBJ whole genome shotgun (WGS) entry which is preliminary data.</text>
</comment>
<evidence type="ECO:0000256" key="7">
    <source>
        <dbReference type="ARBA" id="ARBA00022475"/>
    </source>
</evidence>
<dbReference type="GO" id="GO:0015297">
    <property type="term" value="F:antiporter activity"/>
    <property type="evidence" value="ECO:0007669"/>
    <property type="project" value="UniProtKB-KW"/>
</dbReference>
<dbReference type="GO" id="GO:0005886">
    <property type="term" value="C:plasma membrane"/>
    <property type="evidence" value="ECO:0007669"/>
    <property type="project" value="UniProtKB-SubCell"/>
</dbReference>
<keyword evidence="8 13" id="KW-0812">Transmembrane</keyword>
<feature type="transmembrane region" description="Helical" evidence="13">
    <location>
        <begin position="275"/>
        <end position="294"/>
    </location>
</feature>
<feature type="transmembrane region" description="Helical" evidence="13">
    <location>
        <begin position="347"/>
        <end position="369"/>
    </location>
</feature>
<dbReference type="PIRSF" id="PIRSF006603">
    <property type="entry name" value="DinF"/>
    <property type="match status" value="1"/>
</dbReference>
<evidence type="ECO:0000256" key="11">
    <source>
        <dbReference type="ARBA" id="ARBA00023136"/>
    </source>
</evidence>
<feature type="transmembrane region" description="Helical" evidence="13">
    <location>
        <begin position="315"/>
        <end position="335"/>
    </location>
</feature>